<dbReference type="AlphaFoldDB" id="A0A9P5YNC7"/>
<evidence type="ECO:0000256" key="1">
    <source>
        <dbReference type="ARBA" id="ARBA00025758"/>
    </source>
</evidence>
<dbReference type="GO" id="GO:0000387">
    <property type="term" value="P:spliceosomal snRNP assembly"/>
    <property type="evidence" value="ECO:0007669"/>
    <property type="project" value="InterPro"/>
</dbReference>
<comment type="caution">
    <text evidence="3">The sequence shown here is derived from an EMBL/GenBank/DDBJ whole genome shotgun (WGS) entry which is preliminary data.</text>
</comment>
<reference evidence="3" key="1">
    <citation type="submission" date="2020-11" db="EMBL/GenBank/DDBJ databases">
        <authorList>
            <consortium name="DOE Joint Genome Institute"/>
            <person name="Ahrendt S."/>
            <person name="Riley R."/>
            <person name="Andreopoulos W."/>
            <person name="Labutti K."/>
            <person name="Pangilinan J."/>
            <person name="Ruiz-Duenas F.J."/>
            <person name="Barrasa J.M."/>
            <person name="Sanchez-Garcia M."/>
            <person name="Camarero S."/>
            <person name="Miyauchi S."/>
            <person name="Serrano A."/>
            <person name="Linde D."/>
            <person name="Babiker R."/>
            <person name="Drula E."/>
            <person name="Ayuso-Fernandez I."/>
            <person name="Pacheco R."/>
            <person name="Padilla G."/>
            <person name="Ferreira P."/>
            <person name="Barriuso J."/>
            <person name="Kellner H."/>
            <person name="Castanera R."/>
            <person name="Alfaro M."/>
            <person name="Ramirez L."/>
            <person name="Pisabarro A.G."/>
            <person name="Kuo A."/>
            <person name="Tritt A."/>
            <person name="Lipzen A."/>
            <person name="He G."/>
            <person name="Yan M."/>
            <person name="Ng V."/>
            <person name="Cullen D."/>
            <person name="Martin F."/>
            <person name="Rosso M.-N."/>
            <person name="Henrissat B."/>
            <person name="Hibbett D."/>
            <person name="Martinez A.T."/>
            <person name="Grigoriev I.V."/>
        </authorList>
    </citation>
    <scope>NUCLEOTIDE SEQUENCE</scope>
    <source>
        <strain evidence="3">CIRM-BRFM 674</strain>
    </source>
</reference>
<keyword evidence="4" id="KW-1185">Reference proteome</keyword>
<dbReference type="OrthoDB" id="428895at2759"/>
<feature type="region of interest" description="Disordered" evidence="2">
    <location>
        <begin position="1"/>
        <end position="20"/>
    </location>
</feature>
<dbReference type="Proteomes" id="UP000807469">
    <property type="component" value="Unassembled WGS sequence"/>
</dbReference>
<organism evidence="3 4">
    <name type="scientific">Pholiota conissans</name>
    <dbReference type="NCBI Taxonomy" id="109636"/>
    <lineage>
        <taxon>Eukaryota</taxon>
        <taxon>Fungi</taxon>
        <taxon>Dikarya</taxon>
        <taxon>Basidiomycota</taxon>
        <taxon>Agaricomycotina</taxon>
        <taxon>Agaricomycetes</taxon>
        <taxon>Agaricomycetidae</taxon>
        <taxon>Agaricales</taxon>
        <taxon>Agaricineae</taxon>
        <taxon>Strophariaceae</taxon>
        <taxon>Pholiota</taxon>
    </lineage>
</organism>
<feature type="compositionally biased region" description="Acidic residues" evidence="2">
    <location>
        <begin position="10"/>
        <end position="19"/>
    </location>
</feature>
<dbReference type="PANTHER" id="PTHR12794:SF0">
    <property type="entry name" value="GEM-ASSOCIATED PROTEIN 2"/>
    <property type="match status" value="1"/>
</dbReference>
<accession>A0A9P5YNC7</accession>
<dbReference type="InterPro" id="IPR035426">
    <property type="entry name" value="Gemin2/Brr1"/>
</dbReference>
<proteinExistence type="inferred from homology"/>
<sequence>MSYSKRKWEEIDDSDEEEPAYGKQILPVANLPQDFNDEPVDGLQYLFVVRRDARQLPSTVRAPNPYERPEPETSILTVIEQLQPGSPPLLPSEEWRLIFERRFLNFRKNFAQPTTYVGPISLSKNASIPDRRERGLWWSFLAGKPHSEWNPSKRSELKSKKQQLQASSYTRTYKSTSTYKTTAIATDSWINDEGEVEDALKIDPADTLPSPAGSPIPLDYLEAISQPSSTSVSAKPELSEDQMLAPREPTSHILKLIDEVRILLINPISGLLNLCLQRAALHLLMYFTYWINLHLSSPETSTYVLTESHGRWIFFLLSRIDDFISPDDMNLLRNLARACISLLKHVRKQENENGSAPPKTSAPEVMSDSSCWIIITIVAGIWKQKDLWMDAEDALRSS</sequence>
<dbReference type="Gene3D" id="1.20.58.1070">
    <property type="match status" value="1"/>
</dbReference>
<dbReference type="EMBL" id="MU155483">
    <property type="protein sequence ID" value="KAF9472953.1"/>
    <property type="molecule type" value="Genomic_DNA"/>
</dbReference>
<dbReference type="GO" id="GO:0032797">
    <property type="term" value="C:SMN complex"/>
    <property type="evidence" value="ECO:0007669"/>
    <property type="project" value="TreeGrafter"/>
</dbReference>
<evidence type="ECO:0000256" key="2">
    <source>
        <dbReference type="SAM" id="MobiDB-lite"/>
    </source>
</evidence>
<protein>
    <submittedName>
        <fullName evidence="3">Uncharacterized protein</fullName>
    </submittedName>
</protein>
<name>A0A9P5YNC7_9AGAR</name>
<evidence type="ECO:0000313" key="4">
    <source>
        <dbReference type="Proteomes" id="UP000807469"/>
    </source>
</evidence>
<dbReference type="PANTHER" id="PTHR12794">
    <property type="entry name" value="GEMIN2"/>
    <property type="match status" value="1"/>
</dbReference>
<dbReference type="Pfam" id="PF04938">
    <property type="entry name" value="SIP1"/>
    <property type="match status" value="1"/>
</dbReference>
<comment type="similarity">
    <text evidence="1">Belongs to the gemin-2 family.</text>
</comment>
<gene>
    <name evidence="3" type="ORF">BDN70DRAFT_908994</name>
</gene>
<evidence type="ECO:0000313" key="3">
    <source>
        <dbReference type="EMBL" id="KAF9472953.1"/>
    </source>
</evidence>
<dbReference type="GO" id="GO:0005634">
    <property type="term" value="C:nucleus"/>
    <property type="evidence" value="ECO:0007669"/>
    <property type="project" value="TreeGrafter"/>
</dbReference>